<dbReference type="Proteomes" id="UP000663879">
    <property type="component" value="Unassembled WGS sequence"/>
</dbReference>
<evidence type="ECO:0000313" key="2">
    <source>
        <dbReference type="Proteomes" id="UP000663879"/>
    </source>
</evidence>
<dbReference type="EMBL" id="CAJNOC010003276">
    <property type="protein sequence ID" value="CAF0975744.1"/>
    <property type="molecule type" value="Genomic_DNA"/>
</dbReference>
<feature type="non-terminal residue" evidence="1">
    <location>
        <position position="1"/>
    </location>
</feature>
<evidence type="ECO:0000313" key="1">
    <source>
        <dbReference type="EMBL" id="CAF0975744.1"/>
    </source>
</evidence>
<gene>
    <name evidence="1" type="ORF">OXX778_LOCUS15160</name>
</gene>
<accession>A0A814EYW6</accession>
<proteinExistence type="predicted"/>
<reference evidence="1" key="1">
    <citation type="submission" date="2021-02" db="EMBL/GenBank/DDBJ databases">
        <authorList>
            <person name="Nowell W R."/>
        </authorList>
    </citation>
    <scope>NUCLEOTIDE SEQUENCE</scope>
    <source>
        <strain evidence="1">Ploen Becks lab</strain>
    </source>
</reference>
<keyword evidence="2" id="KW-1185">Reference proteome</keyword>
<dbReference type="AlphaFoldDB" id="A0A814EYW6"/>
<organism evidence="1 2">
    <name type="scientific">Brachionus calyciflorus</name>
    <dbReference type="NCBI Taxonomy" id="104777"/>
    <lineage>
        <taxon>Eukaryota</taxon>
        <taxon>Metazoa</taxon>
        <taxon>Spiralia</taxon>
        <taxon>Gnathifera</taxon>
        <taxon>Rotifera</taxon>
        <taxon>Eurotatoria</taxon>
        <taxon>Monogononta</taxon>
        <taxon>Pseudotrocha</taxon>
        <taxon>Ploima</taxon>
        <taxon>Brachionidae</taxon>
        <taxon>Brachionus</taxon>
    </lineage>
</organism>
<comment type="caution">
    <text evidence="1">The sequence shown here is derived from an EMBL/GenBank/DDBJ whole genome shotgun (WGS) entry which is preliminary data.</text>
</comment>
<dbReference type="OrthoDB" id="8191915at2759"/>
<protein>
    <submittedName>
        <fullName evidence="1">Uncharacterized protein</fullName>
    </submittedName>
</protein>
<sequence length="73" mass="8418">PVYEVFISKSIQQLCNKKDNIFEFKDKSFAKRVQSIILDLPAKAAVLQTKQFNGEFGCLNCYHPGEWSNILHK</sequence>
<name>A0A814EYW6_9BILA</name>